<feature type="transmembrane region" description="Helical" evidence="6">
    <location>
        <begin position="189"/>
        <end position="215"/>
    </location>
</feature>
<dbReference type="Pfam" id="PF01027">
    <property type="entry name" value="Bax1-I"/>
    <property type="match status" value="1"/>
</dbReference>
<evidence type="ECO:0000256" key="6">
    <source>
        <dbReference type="SAM" id="Phobius"/>
    </source>
</evidence>
<evidence type="ECO:0000256" key="5">
    <source>
        <dbReference type="ARBA" id="ARBA00023136"/>
    </source>
</evidence>
<keyword evidence="5 6" id="KW-0472">Membrane</keyword>
<feature type="transmembrane region" description="Helical" evidence="6">
    <location>
        <begin position="50"/>
        <end position="67"/>
    </location>
</feature>
<dbReference type="InterPro" id="IPR006214">
    <property type="entry name" value="Bax_inhibitor_1-related"/>
</dbReference>
<gene>
    <name evidence="7" type="ORF">METZ01_LOCUS41220</name>
</gene>
<accession>A0A381R9F4</accession>
<dbReference type="EMBL" id="UINC01001767">
    <property type="protein sequence ID" value="SUZ88366.1"/>
    <property type="molecule type" value="Genomic_DNA"/>
</dbReference>
<sequence length="218" mass="23582">MAEPMGPIVDAGRAIEVNKVLRSTYLLLAMAIGFAALTAFIGIATGVPFMGFWPYLIGFFGLSWAVNRTANSSWGIVLTFVFTGFIGFAIAPILNVYLQVNPGIVLQSLGMTALSFVGLSIYTIFTRTNFSWLGQFLAVAFFVVLGIIVASIFFDLSAFSLLISGLMVFVACALILFQTSRIVLGGETNYIIAANNLFVSIYILFMNLLSIFGIMGDD</sequence>
<feature type="transmembrane region" description="Helical" evidence="6">
    <location>
        <begin position="25"/>
        <end position="44"/>
    </location>
</feature>
<keyword evidence="2" id="KW-1003">Cell membrane</keyword>
<feature type="transmembrane region" description="Helical" evidence="6">
    <location>
        <begin position="132"/>
        <end position="153"/>
    </location>
</feature>
<organism evidence="7">
    <name type="scientific">marine metagenome</name>
    <dbReference type="NCBI Taxonomy" id="408172"/>
    <lineage>
        <taxon>unclassified sequences</taxon>
        <taxon>metagenomes</taxon>
        <taxon>ecological metagenomes</taxon>
    </lineage>
</organism>
<dbReference type="GO" id="GO:0005886">
    <property type="term" value="C:plasma membrane"/>
    <property type="evidence" value="ECO:0007669"/>
    <property type="project" value="UniProtKB-SubCell"/>
</dbReference>
<evidence type="ECO:0000313" key="7">
    <source>
        <dbReference type="EMBL" id="SUZ88366.1"/>
    </source>
</evidence>
<dbReference type="PANTHER" id="PTHR23291">
    <property type="entry name" value="BAX INHIBITOR-RELATED"/>
    <property type="match status" value="1"/>
</dbReference>
<reference evidence="7" key="1">
    <citation type="submission" date="2018-05" db="EMBL/GenBank/DDBJ databases">
        <authorList>
            <person name="Lanie J.A."/>
            <person name="Ng W.-L."/>
            <person name="Kazmierczak K.M."/>
            <person name="Andrzejewski T.M."/>
            <person name="Davidsen T.M."/>
            <person name="Wayne K.J."/>
            <person name="Tettelin H."/>
            <person name="Glass J.I."/>
            <person name="Rusch D."/>
            <person name="Podicherti R."/>
            <person name="Tsui H.-C.T."/>
            <person name="Winkler M.E."/>
        </authorList>
    </citation>
    <scope>NUCLEOTIDE SEQUENCE</scope>
</reference>
<evidence type="ECO:0000256" key="1">
    <source>
        <dbReference type="ARBA" id="ARBA00004651"/>
    </source>
</evidence>
<feature type="transmembrane region" description="Helical" evidence="6">
    <location>
        <begin position="104"/>
        <end position="125"/>
    </location>
</feature>
<evidence type="ECO:0000256" key="2">
    <source>
        <dbReference type="ARBA" id="ARBA00022475"/>
    </source>
</evidence>
<proteinExistence type="predicted"/>
<dbReference type="AlphaFoldDB" id="A0A381R9F4"/>
<feature type="transmembrane region" description="Helical" evidence="6">
    <location>
        <begin position="74"/>
        <end position="98"/>
    </location>
</feature>
<keyword evidence="4 6" id="KW-1133">Transmembrane helix</keyword>
<feature type="transmembrane region" description="Helical" evidence="6">
    <location>
        <begin position="159"/>
        <end position="177"/>
    </location>
</feature>
<comment type="subcellular location">
    <subcellularLocation>
        <location evidence="1">Cell membrane</location>
        <topology evidence="1">Multi-pass membrane protein</topology>
    </subcellularLocation>
</comment>
<name>A0A381R9F4_9ZZZZ</name>
<keyword evidence="3 6" id="KW-0812">Transmembrane</keyword>
<dbReference type="PANTHER" id="PTHR23291:SF115">
    <property type="entry name" value="MODULATOR OF FTSH PROTEASE YCCA"/>
    <property type="match status" value="1"/>
</dbReference>
<evidence type="ECO:0000256" key="4">
    <source>
        <dbReference type="ARBA" id="ARBA00022989"/>
    </source>
</evidence>
<protein>
    <submittedName>
        <fullName evidence="7">Uncharacterized protein</fullName>
    </submittedName>
</protein>
<evidence type="ECO:0000256" key="3">
    <source>
        <dbReference type="ARBA" id="ARBA00022692"/>
    </source>
</evidence>